<organism evidence="1 2">
    <name type="scientific">Aspergillus fijiensis CBS 313.89</name>
    <dbReference type="NCBI Taxonomy" id="1448319"/>
    <lineage>
        <taxon>Eukaryota</taxon>
        <taxon>Fungi</taxon>
        <taxon>Dikarya</taxon>
        <taxon>Ascomycota</taxon>
        <taxon>Pezizomycotina</taxon>
        <taxon>Eurotiomycetes</taxon>
        <taxon>Eurotiomycetidae</taxon>
        <taxon>Eurotiales</taxon>
        <taxon>Aspergillaceae</taxon>
        <taxon>Aspergillus</taxon>
    </lineage>
</organism>
<dbReference type="RefSeq" id="XP_040803537.1">
    <property type="nucleotide sequence ID" value="XM_040948463.1"/>
</dbReference>
<evidence type="ECO:0000313" key="1">
    <source>
        <dbReference type="EMBL" id="RAK79527.1"/>
    </source>
</evidence>
<dbReference type="AlphaFoldDB" id="A0A8G1RVK2"/>
<evidence type="ECO:0000313" key="2">
    <source>
        <dbReference type="Proteomes" id="UP000249789"/>
    </source>
</evidence>
<dbReference type="VEuPathDB" id="FungiDB:BO72DRAFT_494378"/>
<proteinExistence type="predicted"/>
<dbReference type="GeneID" id="63865796"/>
<accession>A0A8G1RVK2</accession>
<name>A0A8G1RVK2_9EURO</name>
<reference evidence="1 2" key="1">
    <citation type="submission" date="2018-02" db="EMBL/GenBank/DDBJ databases">
        <title>The genomes of Aspergillus section Nigri reveals drivers in fungal speciation.</title>
        <authorList>
            <consortium name="DOE Joint Genome Institute"/>
            <person name="Vesth T.C."/>
            <person name="Nybo J."/>
            <person name="Theobald S."/>
            <person name="Brandl J."/>
            <person name="Frisvad J.C."/>
            <person name="Nielsen K.F."/>
            <person name="Lyhne E.K."/>
            <person name="Kogle M.E."/>
            <person name="Kuo A."/>
            <person name="Riley R."/>
            <person name="Clum A."/>
            <person name="Nolan M."/>
            <person name="Lipzen A."/>
            <person name="Salamov A."/>
            <person name="Henrissat B."/>
            <person name="Wiebenga A."/>
            <person name="De vries R.P."/>
            <person name="Grigoriev I.V."/>
            <person name="Mortensen U.H."/>
            <person name="Andersen M.R."/>
            <person name="Baker S.E."/>
        </authorList>
    </citation>
    <scope>NUCLEOTIDE SEQUENCE [LARGE SCALE GENOMIC DNA]</scope>
    <source>
        <strain evidence="1 2">CBS 313.89</strain>
    </source>
</reference>
<keyword evidence="2" id="KW-1185">Reference proteome</keyword>
<protein>
    <submittedName>
        <fullName evidence="1">Uncharacterized protein</fullName>
    </submittedName>
</protein>
<gene>
    <name evidence="1" type="ORF">BO72DRAFT_494378</name>
</gene>
<dbReference type="EMBL" id="KZ824633">
    <property type="protein sequence ID" value="RAK79527.1"/>
    <property type="molecule type" value="Genomic_DNA"/>
</dbReference>
<sequence>MPDTWARLAGVVGSGRRTGRWYPSALLYQTLINGYGYLPHGKPLSGRPVEDGDDDNDDSDLFWGAAYTAPEATSDERDVAQSILDPALLEVYEALIRDSSSSDNLFLRVGP</sequence>
<dbReference type="Proteomes" id="UP000249789">
    <property type="component" value="Unassembled WGS sequence"/>
</dbReference>